<feature type="compositionally biased region" description="Polar residues" evidence="1">
    <location>
        <begin position="168"/>
        <end position="182"/>
    </location>
</feature>
<reference evidence="2 3" key="1">
    <citation type="journal article" date="2018" name="Front. Microbiol.">
        <title>Genome-Wide Analysis of Corynespora cassiicola Leaf Fall Disease Putative Effectors.</title>
        <authorList>
            <person name="Lopez D."/>
            <person name="Ribeiro S."/>
            <person name="Label P."/>
            <person name="Fumanal B."/>
            <person name="Venisse J.S."/>
            <person name="Kohler A."/>
            <person name="de Oliveira R.R."/>
            <person name="Labutti K."/>
            <person name="Lipzen A."/>
            <person name="Lail K."/>
            <person name="Bauer D."/>
            <person name="Ohm R.A."/>
            <person name="Barry K.W."/>
            <person name="Spatafora J."/>
            <person name="Grigoriev I.V."/>
            <person name="Martin F.M."/>
            <person name="Pujade-Renaud V."/>
        </authorList>
    </citation>
    <scope>NUCLEOTIDE SEQUENCE [LARGE SCALE GENOMIC DNA]</scope>
    <source>
        <strain evidence="2 3">Philippines</strain>
    </source>
</reference>
<evidence type="ECO:0000256" key="1">
    <source>
        <dbReference type="SAM" id="MobiDB-lite"/>
    </source>
</evidence>
<proteinExistence type="predicted"/>
<sequence length="209" mass="21657">MWRLVSADAEAAAALPLCRRWAGRALVGGRGEGGYGSKPARPWLKAAVGGGERVGEITRDGAKTRCMGKTHSPSFSDVTVVCLSCCVPRSTLDCQRADAHPRDRSPAAGPSKNPGAEFGTTAGCQRGMDAGGRVCTGAGRRVMGSRLEAGLVLSEKVGTLGGRPTHVTPRNQAGVSGCTTSNAAPPTPKYDSLFFLGALVGTSPYVWRN</sequence>
<feature type="compositionally biased region" description="Basic and acidic residues" evidence="1">
    <location>
        <begin position="96"/>
        <end position="105"/>
    </location>
</feature>
<accession>A0A2T2NBD6</accession>
<keyword evidence="3" id="KW-1185">Reference proteome</keyword>
<evidence type="ECO:0000313" key="3">
    <source>
        <dbReference type="Proteomes" id="UP000240883"/>
    </source>
</evidence>
<protein>
    <submittedName>
        <fullName evidence="2">Uncharacterized protein</fullName>
    </submittedName>
</protein>
<dbReference type="Proteomes" id="UP000240883">
    <property type="component" value="Unassembled WGS sequence"/>
</dbReference>
<gene>
    <name evidence="2" type="ORF">BS50DRAFT_127497</name>
</gene>
<feature type="region of interest" description="Disordered" evidence="1">
    <location>
        <begin position="96"/>
        <end position="124"/>
    </location>
</feature>
<name>A0A2T2NBD6_CORCC</name>
<dbReference type="EMBL" id="KZ678141">
    <property type="protein sequence ID" value="PSN62699.1"/>
    <property type="molecule type" value="Genomic_DNA"/>
</dbReference>
<feature type="region of interest" description="Disordered" evidence="1">
    <location>
        <begin position="161"/>
        <end position="182"/>
    </location>
</feature>
<organism evidence="2 3">
    <name type="scientific">Corynespora cassiicola Philippines</name>
    <dbReference type="NCBI Taxonomy" id="1448308"/>
    <lineage>
        <taxon>Eukaryota</taxon>
        <taxon>Fungi</taxon>
        <taxon>Dikarya</taxon>
        <taxon>Ascomycota</taxon>
        <taxon>Pezizomycotina</taxon>
        <taxon>Dothideomycetes</taxon>
        <taxon>Pleosporomycetidae</taxon>
        <taxon>Pleosporales</taxon>
        <taxon>Corynesporascaceae</taxon>
        <taxon>Corynespora</taxon>
    </lineage>
</organism>
<dbReference type="AlphaFoldDB" id="A0A2T2NBD6"/>
<evidence type="ECO:0000313" key="2">
    <source>
        <dbReference type="EMBL" id="PSN62699.1"/>
    </source>
</evidence>